<keyword evidence="5" id="KW-1185">Reference proteome</keyword>
<dbReference type="GO" id="GO:0005975">
    <property type="term" value="P:carbohydrate metabolic process"/>
    <property type="evidence" value="ECO:0007669"/>
    <property type="project" value="InterPro"/>
</dbReference>
<dbReference type="InterPro" id="IPR013783">
    <property type="entry name" value="Ig-like_fold"/>
</dbReference>
<dbReference type="InterPro" id="IPR017853">
    <property type="entry name" value="GH"/>
</dbReference>
<dbReference type="AlphaFoldDB" id="A0AAV5FG21"/>
<dbReference type="Pfam" id="PF02922">
    <property type="entry name" value="CBM_48"/>
    <property type="match status" value="1"/>
</dbReference>
<dbReference type="InterPro" id="IPR004193">
    <property type="entry name" value="Glyco_hydro_13_N"/>
</dbReference>
<feature type="domain" description="Glycosyl hydrolase family 13 catalytic" evidence="2">
    <location>
        <begin position="205"/>
        <end position="314"/>
    </location>
</feature>
<dbReference type="Proteomes" id="UP001054889">
    <property type="component" value="Unassembled WGS sequence"/>
</dbReference>
<feature type="region of interest" description="Disordered" evidence="1">
    <location>
        <begin position="1"/>
        <end position="34"/>
    </location>
</feature>
<evidence type="ECO:0000313" key="4">
    <source>
        <dbReference type="EMBL" id="GJN33726.1"/>
    </source>
</evidence>
<reference evidence="4" key="1">
    <citation type="journal article" date="2018" name="DNA Res.">
        <title>Multiple hybrid de novo genome assembly of finger millet, an orphan allotetraploid crop.</title>
        <authorList>
            <person name="Hatakeyama M."/>
            <person name="Aluri S."/>
            <person name="Balachadran M.T."/>
            <person name="Sivarajan S.R."/>
            <person name="Patrignani A."/>
            <person name="Gruter S."/>
            <person name="Poveda L."/>
            <person name="Shimizu-Inatsugi R."/>
            <person name="Baeten J."/>
            <person name="Francoijs K.J."/>
            <person name="Nataraja K.N."/>
            <person name="Reddy Y.A.N."/>
            <person name="Phadnis S."/>
            <person name="Ravikumar R.L."/>
            <person name="Schlapbach R."/>
            <person name="Sreeman S.M."/>
            <person name="Shimizu K.K."/>
        </authorList>
    </citation>
    <scope>NUCLEOTIDE SEQUENCE</scope>
</reference>
<dbReference type="InterPro" id="IPR044505">
    <property type="entry name" value="GlgX_Isoamylase_N_E_set"/>
</dbReference>
<dbReference type="SUPFAM" id="SSF51445">
    <property type="entry name" value="(Trans)glycosidases"/>
    <property type="match status" value="1"/>
</dbReference>
<feature type="compositionally biased region" description="Polar residues" evidence="1">
    <location>
        <begin position="1"/>
        <end position="10"/>
    </location>
</feature>
<dbReference type="GO" id="GO:0004553">
    <property type="term" value="F:hydrolase activity, hydrolyzing O-glycosyl compounds"/>
    <property type="evidence" value="ECO:0007669"/>
    <property type="project" value="InterPro"/>
</dbReference>
<accession>A0AAV5FG21</accession>
<protein>
    <recommendedName>
        <fullName evidence="6">Glycosyl hydrolase family 13 catalytic domain-containing protein</fullName>
    </recommendedName>
</protein>
<dbReference type="PANTHER" id="PTHR43002">
    <property type="entry name" value="GLYCOGEN DEBRANCHING ENZYME"/>
    <property type="match status" value="1"/>
</dbReference>
<dbReference type="Pfam" id="PF00128">
    <property type="entry name" value="Alpha-amylase"/>
    <property type="match status" value="1"/>
</dbReference>
<comment type="caution">
    <text evidence="4">The sequence shown here is derived from an EMBL/GenBank/DDBJ whole genome shotgun (WGS) entry which is preliminary data.</text>
</comment>
<name>A0AAV5FG21_ELECO</name>
<evidence type="ECO:0000256" key="1">
    <source>
        <dbReference type="SAM" id="MobiDB-lite"/>
    </source>
</evidence>
<organism evidence="4 5">
    <name type="scientific">Eleusine coracana subsp. coracana</name>
    <dbReference type="NCBI Taxonomy" id="191504"/>
    <lineage>
        <taxon>Eukaryota</taxon>
        <taxon>Viridiplantae</taxon>
        <taxon>Streptophyta</taxon>
        <taxon>Embryophyta</taxon>
        <taxon>Tracheophyta</taxon>
        <taxon>Spermatophyta</taxon>
        <taxon>Magnoliopsida</taxon>
        <taxon>Liliopsida</taxon>
        <taxon>Poales</taxon>
        <taxon>Poaceae</taxon>
        <taxon>PACMAD clade</taxon>
        <taxon>Chloridoideae</taxon>
        <taxon>Cynodonteae</taxon>
        <taxon>Eleusininae</taxon>
        <taxon>Eleusine</taxon>
    </lineage>
</organism>
<evidence type="ECO:0008006" key="6">
    <source>
        <dbReference type="Google" id="ProtNLM"/>
    </source>
</evidence>
<dbReference type="EMBL" id="BQKI01000085">
    <property type="protein sequence ID" value="GJN33726.1"/>
    <property type="molecule type" value="Genomic_DNA"/>
</dbReference>
<reference evidence="4" key="2">
    <citation type="submission" date="2021-12" db="EMBL/GenBank/DDBJ databases">
        <title>Resequencing data analysis of finger millet.</title>
        <authorList>
            <person name="Hatakeyama M."/>
            <person name="Aluri S."/>
            <person name="Balachadran M.T."/>
            <person name="Sivarajan S.R."/>
            <person name="Poveda L."/>
            <person name="Shimizu-Inatsugi R."/>
            <person name="Schlapbach R."/>
            <person name="Sreeman S.M."/>
            <person name="Shimizu K.K."/>
        </authorList>
    </citation>
    <scope>NUCLEOTIDE SEQUENCE</scope>
</reference>
<dbReference type="CDD" id="cd02856">
    <property type="entry name" value="E_set_GDE_Isoamylase_N"/>
    <property type="match status" value="1"/>
</dbReference>
<proteinExistence type="predicted"/>
<gene>
    <name evidence="4" type="primary">gb22348</name>
    <name evidence="4" type="ORF">PR202_gb22348</name>
</gene>
<dbReference type="InterPro" id="IPR006047">
    <property type="entry name" value="GH13_cat_dom"/>
</dbReference>
<evidence type="ECO:0000313" key="5">
    <source>
        <dbReference type="Proteomes" id="UP001054889"/>
    </source>
</evidence>
<feature type="domain" description="Glycoside hydrolase family 13 N-terminal" evidence="3">
    <location>
        <begin position="87"/>
        <end position="141"/>
    </location>
</feature>
<dbReference type="Gene3D" id="3.20.20.80">
    <property type="entry name" value="Glycosidases"/>
    <property type="match status" value="1"/>
</dbReference>
<dbReference type="Gene3D" id="2.60.40.10">
    <property type="entry name" value="Immunoglobulins"/>
    <property type="match status" value="1"/>
</dbReference>
<sequence>MDSIGTNRPTLRSLAAPRSSALLRPPRHTAPGSRVTASKLGIASGCGGVGGCNDLTLCRVPQQESRAGVQEVARRRRTQDDVEFVEFTLDHQKNKTGDIWHVLVEGLPASGVLYGYRVDGPKGWEQGHRFDNSVILLDPYAKLVSGRKFFGVEDEKSSQLFGTYDFDSSPFDWGDDYCLPNLPETDLVIYEMNVRAFTADESSGLHQAVRGSYLGVIEKIPHLLELGVNAVELLPVFEFDELEFKRYPNPRDHMVNTWGYSTINFFAPMSRYASAGGGPVSASRELKQMVKALHNAGIEVILDVVYNHTNEADDTNPYMTSFRGIDNKVYYMLDMNNNAQLLNFSGCGKAMIP</sequence>
<evidence type="ECO:0000259" key="3">
    <source>
        <dbReference type="Pfam" id="PF02922"/>
    </source>
</evidence>
<evidence type="ECO:0000259" key="2">
    <source>
        <dbReference type="Pfam" id="PF00128"/>
    </source>
</evidence>